<feature type="compositionally biased region" description="Low complexity" evidence="1">
    <location>
        <begin position="137"/>
        <end position="173"/>
    </location>
</feature>
<sequence length="222" mass="24600">MCNLYRSSVPSIGSTQRPICEQVLRQVWVRTRQLGAMEEPCVGAEVRGEKAGFEFLATPDYLPWFVKVSHPVITNPIFEDLEMVATTIGDNELLERNRRALDAALRWMDLPPEVCTIESARTILSDMVNFLSGRSISPTPTSTTPATATGTTATSGPTESGPRPSHHGSTTTPSTPPHGSDRHGRCSPSEENAWEGVSKEEYEKTQAMTGREWRDRHLYDIL</sequence>
<evidence type="ECO:0000256" key="1">
    <source>
        <dbReference type="SAM" id="MobiDB-lite"/>
    </source>
</evidence>
<dbReference type="AlphaFoldDB" id="A0AAP0HYJ8"/>
<proteinExistence type="predicted"/>
<evidence type="ECO:0000313" key="2">
    <source>
        <dbReference type="EMBL" id="KAK9101115.1"/>
    </source>
</evidence>
<accession>A0AAP0HYJ8</accession>
<reference evidence="2 3" key="1">
    <citation type="submission" date="2024-01" db="EMBL/GenBank/DDBJ databases">
        <title>Genome assemblies of Stephania.</title>
        <authorList>
            <person name="Yang L."/>
        </authorList>
    </citation>
    <scope>NUCLEOTIDE SEQUENCE [LARGE SCALE GENOMIC DNA]</scope>
    <source>
        <strain evidence="2">JXDWG</strain>
        <tissue evidence="2">Leaf</tissue>
    </source>
</reference>
<dbReference type="EMBL" id="JBBNAG010000010">
    <property type="protein sequence ID" value="KAK9101115.1"/>
    <property type="molecule type" value="Genomic_DNA"/>
</dbReference>
<comment type="caution">
    <text evidence="2">The sequence shown here is derived from an EMBL/GenBank/DDBJ whole genome shotgun (WGS) entry which is preliminary data.</text>
</comment>
<feature type="region of interest" description="Disordered" evidence="1">
    <location>
        <begin position="135"/>
        <end position="214"/>
    </location>
</feature>
<keyword evidence="3" id="KW-1185">Reference proteome</keyword>
<evidence type="ECO:0000313" key="3">
    <source>
        <dbReference type="Proteomes" id="UP001419268"/>
    </source>
</evidence>
<protein>
    <submittedName>
        <fullName evidence="2">Uncharacterized protein</fullName>
    </submittedName>
</protein>
<gene>
    <name evidence="2" type="ORF">Scep_024545</name>
</gene>
<organism evidence="2 3">
    <name type="scientific">Stephania cephalantha</name>
    <dbReference type="NCBI Taxonomy" id="152367"/>
    <lineage>
        <taxon>Eukaryota</taxon>
        <taxon>Viridiplantae</taxon>
        <taxon>Streptophyta</taxon>
        <taxon>Embryophyta</taxon>
        <taxon>Tracheophyta</taxon>
        <taxon>Spermatophyta</taxon>
        <taxon>Magnoliopsida</taxon>
        <taxon>Ranunculales</taxon>
        <taxon>Menispermaceae</taxon>
        <taxon>Menispermoideae</taxon>
        <taxon>Cissampelideae</taxon>
        <taxon>Stephania</taxon>
    </lineage>
</organism>
<name>A0AAP0HYJ8_9MAGN</name>
<dbReference type="Proteomes" id="UP001419268">
    <property type="component" value="Unassembled WGS sequence"/>
</dbReference>